<evidence type="ECO:0000313" key="1">
    <source>
        <dbReference type="EMBL" id="QUC20066.1"/>
    </source>
</evidence>
<keyword evidence="2" id="KW-1185">Reference proteome</keyword>
<dbReference type="KEGG" id="uvi:66065085"/>
<gene>
    <name evidence="1" type="ORF">UV8b_04307</name>
</gene>
<name>A0A8E5HR66_USTVR</name>
<reference evidence="1" key="1">
    <citation type="submission" date="2020-03" db="EMBL/GenBank/DDBJ databases">
        <title>A mixture of massive structural variations and highly conserved coding sequences in Ustilaginoidea virens genome.</title>
        <authorList>
            <person name="Zhang K."/>
            <person name="Zhao Z."/>
            <person name="Zhang Z."/>
            <person name="Li Y."/>
            <person name="Hsiang T."/>
            <person name="Sun W."/>
        </authorList>
    </citation>
    <scope>NUCLEOTIDE SEQUENCE</scope>
    <source>
        <strain evidence="1">UV-8b</strain>
    </source>
</reference>
<sequence length="214" mass="23886">MFEFFSPYLISPSSVRTGRYCEPSRRHSSCPRDAPHAPRLSSTHLSVLAVLSTYFIRPTPHLKHGPARGDSQQGVGTLPRPCCVIQKALDFSQDGFRESVASESFFSPAAIGSNFSALVKFLGLRFAGTFDSATRSRHPCLCCDSNWWDLTLLSSHAFTIAHSLRYLLFGTREELHAVVLRITRHTSIRFSLSYMLLILHTCADHTDFSSSCDV</sequence>
<proteinExistence type="predicted"/>
<organism evidence="1 2">
    <name type="scientific">Ustilaginoidea virens</name>
    <name type="common">Rice false smut fungus</name>
    <name type="synonym">Villosiclava virens</name>
    <dbReference type="NCBI Taxonomy" id="1159556"/>
    <lineage>
        <taxon>Eukaryota</taxon>
        <taxon>Fungi</taxon>
        <taxon>Dikarya</taxon>
        <taxon>Ascomycota</taxon>
        <taxon>Pezizomycotina</taxon>
        <taxon>Sordariomycetes</taxon>
        <taxon>Hypocreomycetidae</taxon>
        <taxon>Hypocreales</taxon>
        <taxon>Clavicipitaceae</taxon>
        <taxon>Ustilaginoidea</taxon>
    </lineage>
</organism>
<evidence type="ECO:0000313" key="2">
    <source>
        <dbReference type="Proteomes" id="UP000027002"/>
    </source>
</evidence>
<dbReference type="AlphaFoldDB" id="A0A8E5HR66"/>
<dbReference type="EMBL" id="CP072755">
    <property type="protein sequence ID" value="QUC20066.1"/>
    <property type="molecule type" value="Genomic_DNA"/>
</dbReference>
<accession>A0A8E5HR66</accession>
<dbReference type="RefSeq" id="XP_042997739.1">
    <property type="nucleotide sequence ID" value="XM_043141805.1"/>
</dbReference>
<protein>
    <submittedName>
        <fullName evidence="1">Uncharacterized protein</fullName>
    </submittedName>
</protein>
<dbReference type="Proteomes" id="UP000027002">
    <property type="component" value="Chromosome 3"/>
</dbReference>
<dbReference type="GeneID" id="66065085"/>